<dbReference type="EMBL" id="UGGJ01000004">
    <property type="protein sequence ID" value="STN84398.1"/>
    <property type="molecule type" value="Genomic_DNA"/>
</dbReference>
<feature type="domain" description="Baseplate protein J-like barrel" evidence="1">
    <location>
        <begin position="108"/>
        <end position="186"/>
    </location>
</feature>
<evidence type="ECO:0000313" key="4">
    <source>
        <dbReference type="Proteomes" id="UP000254460"/>
    </source>
</evidence>
<evidence type="ECO:0000313" key="3">
    <source>
        <dbReference type="EMBL" id="STN84398.1"/>
    </source>
</evidence>
<dbReference type="Proteomes" id="UP000254460">
    <property type="component" value="Unassembled WGS sequence"/>
</dbReference>
<accession>A0A0M1UHB5</accession>
<evidence type="ECO:0000313" key="2">
    <source>
        <dbReference type="EMBL" id="STN83139.1"/>
    </source>
</evidence>
<gene>
    <name evidence="2" type="ORF">NCTC9706_00073</name>
    <name evidence="3" type="ORF">NCTC9706_01399</name>
</gene>
<reference evidence="2 4" key="1">
    <citation type="submission" date="2018-06" db="EMBL/GenBank/DDBJ databases">
        <authorList>
            <consortium name="Pathogen Informatics"/>
            <person name="Doyle S."/>
        </authorList>
    </citation>
    <scope>NUCLEOTIDE SEQUENCE [LARGE SCALE GENOMIC DNA]</scope>
    <source>
        <strain evidence="2 4">NCTC9706</strain>
    </source>
</reference>
<protein>
    <submittedName>
        <fullName evidence="2">Putative phage related protein</fullName>
    </submittedName>
</protein>
<evidence type="ECO:0000259" key="1">
    <source>
        <dbReference type="Pfam" id="PF04865"/>
    </source>
</evidence>
<dbReference type="Pfam" id="PF04865">
    <property type="entry name" value="Baseplate_J"/>
    <property type="match status" value="1"/>
</dbReference>
<dbReference type="RefSeq" id="WP_046881262.1">
    <property type="nucleotide sequence ID" value="NZ_CABVZQ010000062.1"/>
</dbReference>
<name>A0A0M1UHB5_ECOLX</name>
<proteinExistence type="predicted"/>
<dbReference type="EMBL" id="UGGJ01000001">
    <property type="protein sequence ID" value="STN83139.1"/>
    <property type="molecule type" value="Genomic_DNA"/>
</dbReference>
<organism evidence="2 4">
    <name type="scientific">Escherichia coli</name>
    <dbReference type="NCBI Taxonomy" id="562"/>
    <lineage>
        <taxon>Bacteria</taxon>
        <taxon>Pseudomonadati</taxon>
        <taxon>Pseudomonadota</taxon>
        <taxon>Gammaproteobacteria</taxon>
        <taxon>Enterobacterales</taxon>
        <taxon>Enterobacteriaceae</taxon>
        <taxon>Escherichia</taxon>
    </lineage>
</organism>
<sequence>MSENKSFSTAVPAVQISDRGLNVPDEADILSGRLADFSAALGGAMSTSLSSPQGQLASSESAIIADKNDQLLYIVNQINPDFSSGRFQDAIGRIYFLERRGATGTTVTATCTGLVGTLIPAGSMAQDEAGYKYVSQSDVTIGASGQVDAVFLNLSTGPVGCPAGTLNKIYKAIPGWSGVTNASAGVPGSDEETRADFENRRRNSVARNARNILEAIRGEILSTVENVVDVYVTHNPKKTEQKAGVSQYPLTPGSLYVGVYGGSPADIAAAIWRKAPPGIDMNGNTTFTVADKEYDPPYPEYVISWQTLKPVSLHVSVTLKKSDYLPSDITRQVQQSVLDAFNGTDGGLRARVASVVSAGRYYAGIYKTDPEHIDILGLTVSRDGSSWTTAVTFGIDEIPVLDVSDISVKLQEA</sequence>
<dbReference type="InterPro" id="IPR006949">
    <property type="entry name" value="Barrel_Baseplate_J-like"/>
</dbReference>
<dbReference type="AlphaFoldDB" id="A0A0M1UHB5"/>